<dbReference type="AlphaFoldDB" id="A0A024U850"/>
<dbReference type="EMBL" id="KI913961">
    <property type="protein sequence ID" value="ETW02621.1"/>
    <property type="molecule type" value="Genomic_DNA"/>
</dbReference>
<protein>
    <submittedName>
        <fullName evidence="1">Uncharacterized protein</fullName>
    </submittedName>
</protein>
<dbReference type="RefSeq" id="XP_008869226.1">
    <property type="nucleotide sequence ID" value="XM_008871004.1"/>
</dbReference>
<proteinExistence type="predicted"/>
<sequence>MPARSGHRVHRSTHVRGLAYVRIPLCEVSPRSASLVDLMQEVCPTVCEFISCIHLTCEKSLRKECMIIPMPFECAHATHRGMITIFPEAMTLSTLAQKIRVGLITQRSSDRYQEVHDEVSAHLIWIFQANEVCRMAWRAPRMSTSSLRNWRSCTLPRCSREYPRQKPEERMEIGR</sequence>
<reference evidence="1" key="1">
    <citation type="submission" date="2013-12" db="EMBL/GenBank/DDBJ databases">
        <title>The Genome Sequence of Aphanomyces invadans NJM9701.</title>
        <authorList>
            <consortium name="The Broad Institute Genomics Platform"/>
            <person name="Russ C."/>
            <person name="Tyler B."/>
            <person name="van West P."/>
            <person name="Dieguez-Uribeondo J."/>
            <person name="Young S.K."/>
            <person name="Zeng Q."/>
            <person name="Gargeya S."/>
            <person name="Fitzgerald M."/>
            <person name="Abouelleil A."/>
            <person name="Alvarado L."/>
            <person name="Chapman S.B."/>
            <person name="Gainer-Dewar J."/>
            <person name="Goldberg J."/>
            <person name="Griggs A."/>
            <person name="Gujja S."/>
            <person name="Hansen M."/>
            <person name="Howarth C."/>
            <person name="Imamovic A."/>
            <person name="Ireland A."/>
            <person name="Larimer J."/>
            <person name="McCowan C."/>
            <person name="Murphy C."/>
            <person name="Pearson M."/>
            <person name="Poon T.W."/>
            <person name="Priest M."/>
            <person name="Roberts A."/>
            <person name="Saif S."/>
            <person name="Shea T."/>
            <person name="Sykes S."/>
            <person name="Wortman J."/>
            <person name="Nusbaum C."/>
            <person name="Birren B."/>
        </authorList>
    </citation>
    <scope>NUCLEOTIDE SEQUENCE [LARGE SCALE GENOMIC DNA]</scope>
    <source>
        <strain evidence="1">NJM9701</strain>
    </source>
</reference>
<accession>A0A024U850</accession>
<dbReference type="VEuPathDB" id="FungiDB:H310_06086"/>
<evidence type="ECO:0000313" key="1">
    <source>
        <dbReference type="EMBL" id="ETW02621.1"/>
    </source>
</evidence>
<dbReference type="GeneID" id="20083136"/>
<gene>
    <name evidence="1" type="ORF">H310_06086</name>
</gene>
<name>A0A024U850_9STRA</name>
<organism evidence="1">
    <name type="scientific">Aphanomyces invadans</name>
    <dbReference type="NCBI Taxonomy" id="157072"/>
    <lineage>
        <taxon>Eukaryota</taxon>
        <taxon>Sar</taxon>
        <taxon>Stramenopiles</taxon>
        <taxon>Oomycota</taxon>
        <taxon>Saprolegniomycetes</taxon>
        <taxon>Saprolegniales</taxon>
        <taxon>Verrucalvaceae</taxon>
        <taxon>Aphanomyces</taxon>
    </lineage>
</organism>